<name>A0AAD7HMM0_9AGAR</name>
<gene>
    <name evidence="1" type="ORF">B0H16DRAFT_1736959</name>
</gene>
<accession>A0AAD7HMM0</accession>
<keyword evidence="2" id="KW-1185">Reference proteome</keyword>
<comment type="caution">
    <text evidence="1">The sequence shown here is derived from an EMBL/GenBank/DDBJ whole genome shotgun (WGS) entry which is preliminary data.</text>
</comment>
<dbReference type="Proteomes" id="UP001215598">
    <property type="component" value="Unassembled WGS sequence"/>
</dbReference>
<reference evidence="1" key="1">
    <citation type="submission" date="2023-03" db="EMBL/GenBank/DDBJ databases">
        <title>Massive genome expansion in bonnet fungi (Mycena s.s.) driven by repeated elements and novel gene families across ecological guilds.</title>
        <authorList>
            <consortium name="Lawrence Berkeley National Laboratory"/>
            <person name="Harder C.B."/>
            <person name="Miyauchi S."/>
            <person name="Viragh M."/>
            <person name="Kuo A."/>
            <person name="Thoen E."/>
            <person name="Andreopoulos B."/>
            <person name="Lu D."/>
            <person name="Skrede I."/>
            <person name="Drula E."/>
            <person name="Henrissat B."/>
            <person name="Morin E."/>
            <person name="Kohler A."/>
            <person name="Barry K."/>
            <person name="LaButti K."/>
            <person name="Morin E."/>
            <person name="Salamov A."/>
            <person name="Lipzen A."/>
            <person name="Mereny Z."/>
            <person name="Hegedus B."/>
            <person name="Baldrian P."/>
            <person name="Stursova M."/>
            <person name="Weitz H."/>
            <person name="Taylor A."/>
            <person name="Grigoriev I.V."/>
            <person name="Nagy L.G."/>
            <person name="Martin F."/>
            <person name="Kauserud H."/>
        </authorList>
    </citation>
    <scope>NUCLEOTIDE SEQUENCE</scope>
    <source>
        <strain evidence="1">CBHHK182m</strain>
    </source>
</reference>
<evidence type="ECO:0000313" key="1">
    <source>
        <dbReference type="EMBL" id="KAJ7724014.1"/>
    </source>
</evidence>
<dbReference type="AlphaFoldDB" id="A0AAD7HMM0"/>
<protein>
    <submittedName>
        <fullName evidence="1">Uncharacterized protein</fullName>
    </submittedName>
</protein>
<dbReference type="EMBL" id="JARKIB010000206">
    <property type="protein sequence ID" value="KAJ7724014.1"/>
    <property type="molecule type" value="Genomic_DNA"/>
</dbReference>
<organism evidence="1 2">
    <name type="scientific">Mycena metata</name>
    <dbReference type="NCBI Taxonomy" id="1033252"/>
    <lineage>
        <taxon>Eukaryota</taxon>
        <taxon>Fungi</taxon>
        <taxon>Dikarya</taxon>
        <taxon>Basidiomycota</taxon>
        <taxon>Agaricomycotina</taxon>
        <taxon>Agaricomycetes</taxon>
        <taxon>Agaricomycetidae</taxon>
        <taxon>Agaricales</taxon>
        <taxon>Marasmiineae</taxon>
        <taxon>Mycenaceae</taxon>
        <taxon>Mycena</taxon>
    </lineage>
</organism>
<proteinExistence type="predicted"/>
<sequence>MTTLPHAQHSICRKAYASHYTPSNLAKLQPEIGATGQMIDTHPWTPRAHPADLVSLPTPRARPHHLIASSWASLGAIRKWALNAEEGLTIGEARYSAADVNVMSASYGSVLHPFHSTSFSSFGRHYDFCFDSRLGLLSLICHFFAAQRRPDMGMETCREDP</sequence>
<evidence type="ECO:0000313" key="2">
    <source>
        <dbReference type="Proteomes" id="UP001215598"/>
    </source>
</evidence>